<protein>
    <submittedName>
        <fullName evidence="1">Uncharacterized protein</fullName>
    </submittedName>
</protein>
<reference evidence="1 2" key="1">
    <citation type="journal article" date="2013" name="Appl. Environ. Microbiol.">
        <title>The genome of the alga-associated marine flavobacterium Formosa agariphila KMM 3901T reveals a broad potential for degradation of algal polysaccharides.</title>
        <authorList>
            <person name="Mann A.J."/>
            <person name="Hahnke R.L."/>
            <person name="Huang S."/>
            <person name="Werner J."/>
            <person name="Xing P."/>
            <person name="Barbeyron T."/>
            <person name="Huettel B."/>
            <person name="Stueber K."/>
            <person name="Reinhardt R."/>
            <person name="Harder J."/>
            <person name="Gloeckner F.O."/>
            <person name="Amann R.I."/>
            <person name="Teeling H."/>
        </authorList>
    </citation>
    <scope>NUCLEOTIDE SEQUENCE [LARGE SCALE GENOMIC DNA]</scope>
    <source>
        <strain evidence="2">DSM 15362 / KCTC 12365 / LMG 23005 / KMM 3901</strain>
    </source>
</reference>
<dbReference type="STRING" id="1347342.BN863_27140"/>
<keyword evidence="2" id="KW-1185">Reference proteome</keyword>
<dbReference type="HOGENOM" id="CLU_1255249_0_0_10"/>
<gene>
    <name evidence="1" type="ORF">BN863_27140</name>
</gene>
<organism evidence="1 2">
    <name type="scientific">Formosa agariphila (strain DSM 15362 / KCTC 12365 / LMG 23005 / KMM 3901 / M-2Alg 35-1)</name>
    <dbReference type="NCBI Taxonomy" id="1347342"/>
    <lineage>
        <taxon>Bacteria</taxon>
        <taxon>Pseudomonadati</taxon>
        <taxon>Bacteroidota</taxon>
        <taxon>Flavobacteriia</taxon>
        <taxon>Flavobacteriales</taxon>
        <taxon>Flavobacteriaceae</taxon>
        <taxon>Formosa</taxon>
    </lineage>
</organism>
<evidence type="ECO:0000313" key="2">
    <source>
        <dbReference type="Proteomes" id="UP000016160"/>
    </source>
</evidence>
<accession>T2KPP5</accession>
<name>T2KPP5_FORAG</name>
<proteinExistence type="predicted"/>
<dbReference type="RefSeq" id="WP_051774825.1">
    <property type="nucleotide sequence ID" value="NZ_HG315671.1"/>
</dbReference>
<dbReference type="AlphaFoldDB" id="T2KPP5"/>
<evidence type="ECO:0000313" key="1">
    <source>
        <dbReference type="EMBL" id="CDF80426.1"/>
    </source>
</evidence>
<dbReference type="eggNOG" id="ENOG5030DBK">
    <property type="taxonomic scope" value="Bacteria"/>
</dbReference>
<dbReference type="Proteomes" id="UP000016160">
    <property type="component" value="Chromosome"/>
</dbReference>
<sequence length="216" mass="25129">MKQIFLLILLVCCLSCSFDKELKLPEIQHSKIVDILDVSPAYVFYNTNEKDSVELNKQNLISTTNWLVNVDKRLSLRQAIPVLIELQNKKRDASHKKEGVKNYFTAFNPEHKSLCFIEFTNVNYHLKTNAEDYIKDLEEQPEVLNIDKNGVQFKSKNYTIDAFVKHLKSTSDERHKFVLNLDNQLTVQDYMHIKDLLLTISDGSVLINTNEFIFQS</sequence>
<dbReference type="OrthoDB" id="1148707at2"/>
<dbReference type="EMBL" id="HG315671">
    <property type="protein sequence ID" value="CDF80426.1"/>
    <property type="molecule type" value="Genomic_DNA"/>
</dbReference>
<dbReference type="PATRIC" id="fig|1347342.6.peg.2730"/>